<dbReference type="GO" id="GO:0008233">
    <property type="term" value="F:peptidase activity"/>
    <property type="evidence" value="ECO:0007669"/>
    <property type="project" value="UniProtKB-KW"/>
</dbReference>
<name>A0ABT3WVS0_9BACL</name>
<feature type="signal peptide" evidence="1">
    <location>
        <begin position="1"/>
        <end position="23"/>
    </location>
</feature>
<dbReference type="InterPro" id="IPR001119">
    <property type="entry name" value="SLH_dom"/>
</dbReference>
<dbReference type="Pfam" id="PF14343">
    <property type="entry name" value="PrcB_C"/>
    <property type="match status" value="1"/>
</dbReference>
<dbReference type="InterPro" id="IPR025748">
    <property type="entry name" value="PrcB_C_dom"/>
</dbReference>
<dbReference type="Pfam" id="PF00395">
    <property type="entry name" value="SLH"/>
    <property type="match status" value="2"/>
</dbReference>
<dbReference type="PROSITE" id="PS51272">
    <property type="entry name" value="SLH"/>
    <property type="match status" value="1"/>
</dbReference>
<reference evidence="3 4" key="1">
    <citation type="submission" date="2022-11" db="EMBL/GenBank/DDBJ databases">
        <title>Study of microbial diversity in lake waters.</title>
        <authorList>
            <person name="Zhang J."/>
        </authorList>
    </citation>
    <scope>NUCLEOTIDE SEQUENCE [LARGE SCALE GENOMIC DNA]</scope>
    <source>
        <strain evidence="3 4">DT12</strain>
    </source>
</reference>
<evidence type="ECO:0000259" key="2">
    <source>
        <dbReference type="PROSITE" id="PS51272"/>
    </source>
</evidence>
<dbReference type="Proteomes" id="UP001208017">
    <property type="component" value="Unassembled WGS sequence"/>
</dbReference>
<dbReference type="EMBL" id="JAPMLT010000001">
    <property type="protein sequence ID" value="MCX7568696.1"/>
    <property type="molecule type" value="Genomic_DNA"/>
</dbReference>
<keyword evidence="4" id="KW-1185">Reference proteome</keyword>
<evidence type="ECO:0000313" key="4">
    <source>
        <dbReference type="Proteomes" id="UP001208017"/>
    </source>
</evidence>
<protein>
    <submittedName>
        <fullName evidence="3">Protease complex subunit PrcB family protein</fullName>
    </submittedName>
</protein>
<accession>A0ABT3WVS0</accession>
<evidence type="ECO:0000256" key="1">
    <source>
        <dbReference type="SAM" id="SignalP"/>
    </source>
</evidence>
<gene>
    <name evidence="3" type="ORF">OS242_01760</name>
</gene>
<comment type="caution">
    <text evidence="3">The sequence shown here is derived from an EMBL/GenBank/DDBJ whole genome shotgun (WGS) entry which is preliminary data.</text>
</comment>
<evidence type="ECO:0000313" key="3">
    <source>
        <dbReference type="EMBL" id="MCX7568696.1"/>
    </source>
</evidence>
<keyword evidence="1" id="KW-0732">Signal</keyword>
<feature type="domain" description="SLH" evidence="2">
    <location>
        <begin position="60"/>
        <end position="122"/>
    </location>
</feature>
<keyword evidence="3" id="KW-0645">Protease</keyword>
<dbReference type="RefSeq" id="WP_267149936.1">
    <property type="nucleotide sequence ID" value="NZ_JAPMLT010000001.1"/>
</dbReference>
<dbReference type="GO" id="GO:0006508">
    <property type="term" value="P:proteolysis"/>
    <property type="evidence" value="ECO:0007669"/>
    <property type="project" value="UniProtKB-KW"/>
</dbReference>
<proteinExistence type="predicted"/>
<feature type="chain" id="PRO_5046979947" evidence="1">
    <location>
        <begin position="24"/>
        <end position="320"/>
    </location>
</feature>
<sequence length="320" mass="34709">MKKATALLFAAALLAGSTASVSASTDHVKPVNGDYDVHIQDVKEEGHVHEGHAKVNLSNTVTLGYNDLADHYAKDSVHRLVKMGFMANKSEAYKPSEKMKRSEAKALIEKVLGKSINDANKSNDEYVRRAEVAEWIAQVMPPSNTGIAGGINLNPFTDLTAATESQQKAAELMYKLGFMVGDGQGHFSPDHGLMKGDAAILAENILARSLQSAKKVEFERVTGDLPETVYTVVQENKTVTGTFRVVEGDYTYVIITGGEVPDASFSVEIESLDETDAGVFVKANLKEDAGDAHAQVVSFPYQVLKIKENKKAVYLLDSNE</sequence>
<organism evidence="3 4">
    <name type="scientific">Tumebacillus lacus</name>
    <dbReference type="NCBI Taxonomy" id="2995335"/>
    <lineage>
        <taxon>Bacteria</taxon>
        <taxon>Bacillati</taxon>
        <taxon>Bacillota</taxon>
        <taxon>Bacilli</taxon>
        <taxon>Bacillales</taxon>
        <taxon>Alicyclobacillaceae</taxon>
        <taxon>Tumebacillus</taxon>
    </lineage>
</organism>
<keyword evidence="3" id="KW-0378">Hydrolase</keyword>